<sequence length="132" mass="14737">MQSAKEKLSNMASSAKEHIEVYKAKGEEKVEKAAARTEEEKKIAEERRKAREAEAKRELHEAKAKHATEKLSRKQRHLHHHPDPPLVGDTTATATDLHHGHHHQPVGTANLMAGATKPTYPLGNQFPGNKHL</sequence>
<proteinExistence type="inferred from homology"/>
<evidence type="ECO:0000256" key="2">
    <source>
        <dbReference type="SAM" id="MobiDB-lite"/>
    </source>
</evidence>
<dbReference type="GO" id="GO:0009793">
    <property type="term" value="P:embryo development ending in seed dormancy"/>
    <property type="evidence" value="ECO:0007669"/>
    <property type="project" value="InterPro"/>
</dbReference>
<organism evidence="3 4">
    <name type="scientific">Parasponia andersonii</name>
    <name type="common">Sponia andersonii</name>
    <dbReference type="NCBI Taxonomy" id="3476"/>
    <lineage>
        <taxon>Eukaryota</taxon>
        <taxon>Viridiplantae</taxon>
        <taxon>Streptophyta</taxon>
        <taxon>Embryophyta</taxon>
        <taxon>Tracheophyta</taxon>
        <taxon>Spermatophyta</taxon>
        <taxon>Magnoliopsida</taxon>
        <taxon>eudicotyledons</taxon>
        <taxon>Gunneridae</taxon>
        <taxon>Pentapetalae</taxon>
        <taxon>rosids</taxon>
        <taxon>fabids</taxon>
        <taxon>Rosales</taxon>
        <taxon>Cannabaceae</taxon>
        <taxon>Parasponia</taxon>
    </lineage>
</organism>
<evidence type="ECO:0000313" key="3">
    <source>
        <dbReference type="EMBL" id="PON57060.1"/>
    </source>
</evidence>
<keyword evidence="4" id="KW-1185">Reference proteome</keyword>
<dbReference type="PANTHER" id="PTHR33493">
    <property type="entry name" value="LATE EMBRYOGENESIS ABUNDANT PROTEIN 6-RELATED"/>
    <property type="match status" value="1"/>
</dbReference>
<protein>
    <submittedName>
        <fullName evidence="3">Late embryogenesis abundant protein</fullName>
    </submittedName>
</protein>
<dbReference type="EMBL" id="JXTB01000163">
    <property type="protein sequence ID" value="PON57060.1"/>
    <property type="molecule type" value="Genomic_DNA"/>
</dbReference>
<dbReference type="InterPro" id="IPR005513">
    <property type="entry name" value="LEA_1"/>
</dbReference>
<dbReference type="PANTHER" id="PTHR33493:SF6">
    <property type="entry name" value="LATE EMBRYOGENESIS ABUNDANT PROTEIN 6"/>
    <property type="match status" value="1"/>
</dbReference>
<dbReference type="OrthoDB" id="1193703at2759"/>
<feature type="compositionally biased region" description="Basic and acidic residues" evidence="2">
    <location>
        <begin position="15"/>
        <end position="72"/>
    </location>
</feature>
<gene>
    <name evidence="3" type="ORF">PanWU01x14_176500</name>
</gene>
<evidence type="ECO:0000313" key="4">
    <source>
        <dbReference type="Proteomes" id="UP000237105"/>
    </source>
</evidence>
<dbReference type="Pfam" id="PF03760">
    <property type="entry name" value="LEA_1"/>
    <property type="match status" value="1"/>
</dbReference>
<dbReference type="STRING" id="3476.A0A2P5C7L0"/>
<evidence type="ECO:0000256" key="1">
    <source>
        <dbReference type="ARBA" id="ARBA00010975"/>
    </source>
</evidence>
<comment type="similarity">
    <text evidence="1">Belongs to the LEA type 1 family.</text>
</comment>
<dbReference type="AlphaFoldDB" id="A0A2P5C7L0"/>
<dbReference type="Proteomes" id="UP000237105">
    <property type="component" value="Unassembled WGS sequence"/>
</dbReference>
<accession>A0A2P5C7L0</accession>
<feature type="region of interest" description="Disordered" evidence="2">
    <location>
        <begin position="1"/>
        <end position="132"/>
    </location>
</feature>
<reference evidence="4" key="1">
    <citation type="submission" date="2016-06" db="EMBL/GenBank/DDBJ databases">
        <title>Parallel loss of symbiosis genes in relatives of nitrogen-fixing non-legume Parasponia.</title>
        <authorList>
            <person name="Van Velzen R."/>
            <person name="Holmer R."/>
            <person name="Bu F."/>
            <person name="Rutten L."/>
            <person name="Van Zeijl A."/>
            <person name="Liu W."/>
            <person name="Santuari L."/>
            <person name="Cao Q."/>
            <person name="Sharma T."/>
            <person name="Shen D."/>
            <person name="Roswanjaya Y."/>
            <person name="Wardhani T."/>
            <person name="Kalhor M.S."/>
            <person name="Jansen J."/>
            <person name="Van den Hoogen J."/>
            <person name="Gungor B."/>
            <person name="Hartog M."/>
            <person name="Hontelez J."/>
            <person name="Verver J."/>
            <person name="Yang W.-C."/>
            <person name="Schijlen E."/>
            <person name="Repin R."/>
            <person name="Schilthuizen M."/>
            <person name="Schranz E."/>
            <person name="Heidstra R."/>
            <person name="Miyata K."/>
            <person name="Fedorova E."/>
            <person name="Kohlen W."/>
            <person name="Bisseling T."/>
            <person name="Smit S."/>
            <person name="Geurts R."/>
        </authorList>
    </citation>
    <scope>NUCLEOTIDE SEQUENCE [LARGE SCALE GENOMIC DNA]</scope>
    <source>
        <strain evidence="4">cv. WU1-14</strain>
    </source>
</reference>
<name>A0A2P5C7L0_PARAD</name>
<comment type="caution">
    <text evidence="3">The sequence shown here is derived from an EMBL/GenBank/DDBJ whole genome shotgun (WGS) entry which is preliminary data.</text>
</comment>